<evidence type="ECO:0000256" key="2">
    <source>
        <dbReference type="ARBA" id="ARBA00022553"/>
    </source>
</evidence>
<dbReference type="OrthoDB" id="5413461at2"/>
<dbReference type="NCBIfam" id="TIGR00229">
    <property type="entry name" value="sensory_box"/>
    <property type="match status" value="1"/>
</dbReference>
<keyword evidence="8" id="KW-1133">Transmembrane helix</keyword>
<feature type="transmembrane region" description="Helical" evidence="8">
    <location>
        <begin position="319"/>
        <end position="343"/>
    </location>
</feature>
<dbReference type="SUPFAM" id="SSF103190">
    <property type="entry name" value="Sensory domain-like"/>
    <property type="match status" value="1"/>
</dbReference>
<feature type="transmembrane region" description="Helical" evidence="8">
    <location>
        <begin position="12"/>
        <end position="40"/>
    </location>
</feature>
<dbReference type="RefSeq" id="WP_008336883.1">
    <property type="nucleotide sequence ID" value="NZ_AFRZ01000001.1"/>
</dbReference>
<evidence type="ECO:0000256" key="1">
    <source>
        <dbReference type="ARBA" id="ARBA00004370"/>
    </source>
</evidence>
<dbReference type="EMBL" id="AFRZ01000001">
    <property type="protein sequence ID" value="EHP29858.1"/>
    <property type="molecule type" value="Genomic_DNA"/>
</dbReference>
<evidence type="ECO:0000259" key="9">
    <source>
        <dbReference type="PROSITE" id="PS50112"/>
    </source>
</evidence>
<accession>H1FRX2</accession>
<comment type="caution">
    <text evidence="12">The sequence shown here is derived from an EMBL/GenBank/DDBJ whole genome shotgun (WGS) entry which is preliminary data.</text>
</comment>
<dbReference type="InterPro" id="IPR052163">
    <property type="entry name" value="DGC-Regulatory_Protein"/>
</dbReference>
<dbReference type="InterPro" id="IPR043128">
    <property type="entry name" value="Rev_trsase/Diguanyl_cyclase"/>
</dbReference>
<comment type="subcellular location">
    <subcellularLocation>
        <location evidence="1">Membrane</location>
    </subcellularLocation>
</comment>
<dbReference type="InterPro" id="IPR029151">
    <property type="entry name" value="Sensor-like_sf"/>
</dbReference>
<dbReference type="CDD" id="cd01949">
    <property type="entry name" value="GGDEF"/>
    <property type="match status" value="1"/>
</dbReference>
<accession>B6BH69</accession>
<dbReference type="InterPro" id="IPR000160">
    <property type="entry name" value="GGDEF_dom"/>
</dbReference>
<evidence type="ECO:0000313" key="13">
    <source>
        <dbReference type="Proteomes" id="UP000006431"/>
    </source>
</evidence>
<dbReference type="Pfam" id="PF13426">
    <property type="entry name" value="PAS_9"/>
    <property type="match status" value="1"/>
</dbReference>
<feature type="domain" description="PAS" evidence="9">
    <location>
        <begin position="373"/>
        <end position="400"/>
    </location>
</feature>
<keyword evidence="13" id="KW-1185">Reference proteome</keyword>
<evidence type="ECO:0000256" key="6">
    <source>
        <dbReference type="ARBA" id="ARBA00022840"/>
    </source>
</evidence>
<dbReference type="CDD" id="cd00130">
    <property type="entry name" value="PAS"/>
    <property type="match status" value="1"/>
</dbReference>
<name>B6BH69_SULGG</name>
<dbReference type="SMART" id="SM00086">
    <property type="entry name" value="PAC"/>
    <property type="match status" value="1"/>
</dbReference>
<keyword evidence="8" id="KW-0472">Membrane</keyword>
<dbReference type="Pfam" id="PF21623">
    <property type="entry name" value="HK_sensor_dom_bact"/>
    <property type="match status" value="1"/>
</dbReference>
<evidence type="ECO:0000256" key="5">
    <source>
        <dbReference type="ARBA" id="ARBA00022777"/>
    </source>
</evidence>
<feature type="domain" description="GGDEF" evidence="11">
    <location>
        <begin position="506"/>
        <end position="644"/>
    </location>
</feature>
<dbReference type="Gene3D" id="3.30.450.20">
    <property type="entry name" value="PAS domain"/>
    <property type="match status" value="2"/>
</dbReference>
<keyword evidence="2" id="KW-0597">Phosphoprotein</keyword>
<keyword evidence="8" id="KW-0812">Transmembrane</keyword>
<dbReference type="GO" id="GO:0005524">
    <property type="term" value="F:ATP binding"/>
    <property type="evidence" value="ECO:0007669"/>
    <property type="project" value="UniProtKB-KW"/>
</dbReference>
<dbReference type="PROSITE" id="PS50887">
    <property type="entry name" value="GGDEF"/>
    <property type="match status" value="1"/>
</dbReference>
<evidence type="ECO:0000256" key="8">
    <source>
        <dbReference type="SAM" id="Phobius"/>
    </source>
</evidence>
<dbReference type="InterPro" id="IPR000700">
    <property type="entry name" value="PAS-assoc_C"/>
</dbReference>
<dbReference type="InterPro" id="IPR035965">
    <property type="entry name" value="PAS-like_dom_sf"/>
</dbReference>
<dbReference type="InterPro" id="IPR029787">
    <property type="entry name" value="Nucleotide_cyclase"/>
</dbReference>
<evidence type="ECO:0000259" key="11">
    <source>
        <dbReference type="PROSITE" id="PS50887"/>
    </source>
</evidence>
<dbReference type="eggNOG" id="COG3706">
    <property type="taxonomic scope" value="Bacteria"/>
</dbReference>
<organism evidence="12 13">
    <name type="scientific">Sulfurimonas gotlandica (strain DSM 19862 / JCM 16533 / GD1)</name>
    <dbReference type="NCBI Taxonomy" id="929558"/>
    <lineage>
        <taxon>Bacteria</taxon>
        <taxon>Pseudomonadati</taxon>
        <taxon>Campylobacterota</taxon>
        <taxon>Epsilonproteobacteria</taxon>
        <taxon>Campylobacterales</taxon>
        <taxon>Sulfurimonadaceae</taxon>
        <taxon>Sulfurimonas</taxon>
    </lineage>
</organism>
<reference evidence="12 13" key="1">
    <citation type="journal article" date="2012" name="Proc. Natl. Acad. Sci. U.S.A.">
        <title>Genome and physiology of a model Epsilonproteobacterium responsible for sulfide detoxification in marine oxygen depletion zones.</title>
        <authorList>
            <person name="Grote J."/>
            <person name="Schott T."/>
            <person name="Bruckner C.G."/>
            <person name="Glockner F.O."/>
            <person name="Jost G."/>
            <person name="Teeling H."/>
            <person name="Labrenz M."/>
            <person name="Jurgens K."/>
        </authorList>
    </citation>
    <scope>NUCLEOTIDE SEQUENCE [LARGE SCALE GENOMIC DNA]</scope>
    <source>
        <strain evidence="12 13">GD1</strain>
    </source>
</reference>
<dbReference type="Gene3D" id="3.30.70.270">
    <property type="match status" value="1"/>
</dbReference>
<feature type="domain" description="PAC" evidence="10">
    <location>
        <begin position="427"/>
        <end position="478"/>
    </location>
</feature>
<evidence type="ECO:0000256" key="3">
    <source>
        <dbReference type="ARBA" id="ARBA00022679"/>
    </source>
</evidence>
<dbReference type="PATRIC" id="fig|929558.5.peg.1325"/>
<keyword evidence="4" id="KW-0547">Nucleotide-binding</keyword>
<dbReference type="SUPFAM" id="SSF55785">
    <property type="entry name" value="PYP-like sensor domain (PAS domain)"/>
    <property type="match status" value="1"/>
</dbReference>
<dbReference type="PANTHER" id="PTHR46663">
    <property type="entry name" value="DIGUANYLATE CYCLASE DGCT-RELATED"/>
    <property type="match status" value="1"/>
</dbReference>
<gene>
    <name evidence="12" type="ORF">SMGD1_1334</name>
</gene>
<dbReference type="GO" id="GO:0000160">
    <property type="term" value="P:phosphorelay signal transduction system"/>
    <property type="evidence" value="ECO:0007669"/>
    <property type="project" value="UniProtKB-KW"/>
</dbReference>
<dbReference type="InterPro" id="IPR048760">
    <property type="entry name" value="VP0354-like_sensor_dom"/>
</dbReference>
<dbReference type="Pfam" id="PF00990">
    <property type="entry name" value="GGDEF"/>
    <property type="match status" value="1"/>
</dbReference>
<dbReference type="SMART" id="SM00267">
    <property type="entry name" value="GGDEF"/>
    <property type="match status" value="1"/>
</dbReference>
<sequence>MLSKLIPKTSKYHYRLVLIMLFVAVGFIISTISIVVSGYYQLNTIHKEFDVSAKRTLAYKKDFIHTQTDNFRNYLRAVDRTIEFERFIQSNPTDSTQEKKQITSIMMAIAHSDSNIMQFRFLGKHGCEAIRIDRDSIADSPYQVDEKDLQNKADRYYFKDVKKMTKGTIWFSKIDLNMERGEIVQPIKPTLRIAKPYYFNDEFRGMLIINIFMEKILEEVMESELFHVAIIDKDAHILTNNLRGYKENHGEWTRYLNSAKDVRYATDQDEYTFLFNLFFQKQHSNIELSDIIKNDEGLKILLEEKTEKLMEYTKDIVDYMIVMSLIILLVSLPIAIILSRYPLRLHDELKIFKDELEEQLKIIDKYVYMTSTDLDGNITDISTAYTKLSGYSKDELIGENHRILKDPNTPDSFYKKMWLTILNGKSWSGEIRNIRKNGEVFCIIAHISPILDDGNIVGYTSIRENITDQKLIEEISIKDELTGAYNRRFFNQIFTKELKRARRKGDIFSIAMLDIDYFKKYNDTYGHIKGDEALQKVVKQVSRRLQRAGDYLFRVGGEEFIIICSGMKNFEEAKTFSSKIVKSVEDIGLEHKTSEVSDFVTISLGLLVLTLSCSMDEDTVLKRIDELLYSAKEGGRNQAISQSC</sequence>
<keyword evidence="7" id="KW-0902">Two-component regulatory system</keyword>
<dbReference type="PROSITE" id="PS50112">
    <property type="entry name" value="PAS"/>
    <property type="match status" value="1"/>
</dbReference>
<keyword evidence="3" id="KW-0808">Transferase</keyword>
<dbReference type="Proteomes" id="UP000006431">
    <property type="component" value="Unassembled WGS sequence"/>
</dbReference>
<dbReference type="InterPro" id="IPR000014">
    <property type="entry name" value="PAS"/>
</dbReference>
<dbReference type="GO" id="GO:0016301">
    <property type="term" value="F:kinase activity"/>
    <property type="evidence" value="ECO:0007669"/>
    <property type="project" value="UniProtKB-KW"/>
</dbReference>
<evidence type="ECO:0000256" key="7">
    <source>
        <dbReference type="ARBA" id="ARBA00023012"/>
    </source>
</evidence>
<evidence type="ECO:0000259" key="10">
    <source>
        <dbReference type="PROSITE" id="PS50113"/>
    </source>
</evidence>
<dbReference type="PROSITE" id="PS50113">
    <property type="entry name" value="PAC"/>
    <property type="match status" value="1"/>
</dbReference>
<proteinExistence type="predicted"/>
<evidence type="ECO:0000256" key="4">
    <source>
        <dbReference type="ARBA" id="ARBA00022741"/>
    </source>
</evidence>
<dbReference type="InterPro" id="IPR001610">
    <property type="entry name" value="PAC"/>
</dbReference>
<dbReference type="HOGENOM" id="CLU_000445_11_22_7"/>
<keyword evidence="6" id="KW-0067">ATP-binding</keyword>
<dbReference type="STRING" id="929558.SMGD1_1334"/>
<dbReference type="NCBIfam" id="TIGR00254">
    <property type="entry name" value="GGDEF"/>
    <property type="match status" value="1"/>
</dbReference>
<keyword evidence="5" id="KW-0418">Kinase</keyword>
<protein>
    <submittedName>
        <fullName evidence="12">Diguanylate cyclase (GGDEF) containing PAS/PAC fold</fullName>
    </submittedName>
</protein>
<dbReference type="SUPFAM" id="SSF55073">
    <property type="entry name" value="Nucleotide cyclase"/>
    <property type="match status" value="1"/>
</dbReference>
<dbReference type="AlphaFoldDB" id="B6BH69"/>
<dbReference type="FunFam" id="3.30.70.270:FF:000001">
    <property type="entry name" value="Diguanylate cyclase domain protein"/>
    <property type="match status" value="1"/>
</dbReference>
<dbReference type="PANTHER" id="PTHR46663:SF4">
    <property type="entry name" value="DIGUANYLATE CYCLASE DGCT-RELATED"/>
    <property type="match status" value="1"/>
</dbReference>
<dbReference type="GO" id="GO:0016020">
    <property type="term" value="C:membrane"/>
    <property type="evidence" value="ECO:0007669"/>
    <property type="project" value="UniProtKB-SubCell"/>
</dbReference>
<evidence type="ECO:0000313" key="12">
    <source>
        <dbReference type="EMBL" id="EHP29858.1"/>
    </source>
</evidence>